<dbReference type="eggNOG" id="COG2989">
    <property type="taxonomic scope" value="Bacteria"/>
</dbReference>
<dbReference type="AlphaFoldDB" id="N0B7Q5"/>
<evidence type="ECO:0000256" key="4">
    <source>
        <dbReference type="ARBA" id="ARBA00022960"/>
    </source>
</evidence>
<dbReference type="Gene3D" id="2.40.440.10">
    <property type="entry name" value="L,D-transpeptidase catalytic domain-like"/>
    <property type="match status" value="1"/>
</dbReference>
<sequence>MKCADSGEWKVNFVMRVSCLVAVGLLLSCGPISNVYAAASDESSESSPASSGIETAMRPQAAPAETAPDSPAAEPAQSSSSDASVSGNSAATPHVAAVDHLIYLPVGAYLDANKRKLFSKVDNGDREALQQFYGSRMGATLWVDKNGYTQDAQNLIAALKDADNWGLRSQDYKIPDLKPSANGEYGLNDLTDAETQLSLDALTYARDARGGRIINPPEQLSGYLDRKPQLVEPHTVIEALASAPDKGAYLKSLQPQNKQFELLRQKLLALRSGANGETVNIPNGPNLAPGKSSPQIALIRKALKVPAPSVQADGRPADETYYDDDLARAVEAYKAKKGIEPVTPTITAAVRRSLNGDDGISEWKLLANMEEWRWMPEDLGKFYVAVNIPDFKVRVVKNGEVVFDERIVTGSVNRQTPIFSDLMRTVVFQPRWNVPDSIKIKELLPGLRAGGDPLRRQGLVMERNGRRINAWNVNWYQTDIRNFNVYQPPGGGNALGVVKFLFPNSHAVYLHDTPSKGLFNESVRAFSHGCMRVRNPVQLAELILAHDKGWDKATVDNLAAKGPEENEISLDHPIPVHITYFTAHVGDDGEVESFGDIYGHEKRITLALQGKWNQIDKTKEPKITPDDIGFDEDADSRHRGDDDDWFGVSDNDDRRHGRKRYDGGLNHFFQKVLGGL</sequence>
<feature type="region of interest" description="Disordered" evidence="8">
    <location>
        <begin position="40"/>
        <end position="89"/>
    </location>
</feature>
<feature type="active site" description="Proton donor/acceptor" evidence="7">
    <location>
        <position position="511"/>
    </location>
</feature>
<accession>N0B7Q5</accession>
<name>N0B7Q5_9HYPH</name>
<proteinExistence type="inferred from homology"/>
<dbReference type="STRING" id="670307.HYPDE_36783"/>
<evidence type="ECO:0000256" key="3">
    <source>
        <dbReference type="ARBA" id="ARBA00022679"/>
    </source>
</evidence>
<dbReference type="GO" id="GO:0009252">
    <property type="term" value="P:peptidoglycan biosynthetic process"/>
    <property type="evidence" value="ECO:0007669"/>
    <property type="project" value="UniProtKB-UniPathway"/>
</dbReference>
<dbReference type="SUPFAM" id="SSF141523">
    <property type="entry name" value="L,D-transpeptidase catalytic domain-like"/>
    <property type="match status" value="1"/>
</dbReference>
<keyword evidence="4 7" id="KW-0133">Cell shape</keyword>
<evidence type="ECO:0000256" key="2">
    <source>
        <dbReference type="ARBA" id="ARBA00005992"/>
    </source>
</evidence>
<dbReference type="GO" id="GO:0016740">
    <property type="term" value="F:transferase activity"/>
    <property type="evidence" value="ECO:0007669"/>
    <property type="project" value="UniProtKB-KW"/>
</dbReference>
<evidence type="ECO:0000313" key="11">
    <source>
        <dbReference type="Proteomes" id="UP000005952"/>
    </source>
</evidence>
<keyword evidence="5 7" id="KW-0573">Peptidoglycan synthesis</keyword>
<dbReference type="GO" id="GO:0071555">
    <property type="term" value="P:cell wall organization"/>
    <property type="evidence" value="ECO:0007669"/>
    <property type="project" value="UniProtKB-UniRule"/>
</dbReference>
<dbReference type="UniPathway" id="UPA00219"/>
<dbReference type="CDD" id="cd16913">
    <property type="entry name" value="YkuD_like"/>
    <property type="match status" value="1"/>
</dbReference>
<feature type="compositionally biased region" description="Low complexity" evidence="8">
    <location>
        <begin position="67"/>
        <end position="89"/>
    </location>
</feature>
<dbReference type="InterPro" id="IPR045380">
    <property type="entry name" value="LD_TPept_scaffold_dom"/>
</dbReference>
<dbReference type="Proteomes" id="UP000005952">
    <property type="component" value="Chromosome"/>
</dbReference>
<comment type="pathway">
    <text evidence="1 7">Cell wall biogenesis; peptidoglycan biosynthesis.</text>
</comment>
<organism evidence="10 11">
    <name type="scientific">Hyphomicrobium denitrificans 1NES1</name>
    <dbReference type="NCBI Taxonomy" id="670307"/>
    <lineage>
        <taxon>Bacteria</taxon>
        <taxon>Pseudomonadati</taxon>
        <taxon>Pseudomonadota</taxon>
        <taxon>Alphaproteobacteria</taxon>
        <taxon>Hyphomicrobiales</taxon>
        <taxon>Hyphomicrobiaceae</taxon>
        <taxon>Hyphomicrobium</taxon>
    </lineage>
</organism>
<dbReference type="EMBL" id="CP005587">
    <property type="protein sequence ID" value="AGK59028.1"/>
    <property type="molecule type" value="Genomic_DNA"/>
</dbReference>
<feature type="compositionally biased region" description="Low complexity" evidence="8">
    <location>
        <begin position="40"/>
        <end position="51"/>
    </location>
</feature>
<evidence type="ECO:0000256" key="5">
    <source>
        <dbReference type="ARBA" id="ARBA00022984"/>
    </source>
</evidence>
<keyword evidence="11" id="KW-1185">Reference proteome</keyword>
<evidence type="ECO:0000256" key="8">
    <source>
        <dbReference type="SAM" id="MobiDB-lite"/>
    </source>
</evidence>
<dbReference type="PROSITE" id="PS51257">
    <property type="entry name" value="PROKAR_LIPOPROTEIN"/>
    <property type="match status" value="1"/>
</dbReference>
<evidence type="ECO:0000256" key="7">
    <source>
        <dbReference type="PROSITE-ProRule" id="PRU01373"/>
    </source>
</evidence>
<dbReference type="HOGENOM" id="CLU_020360_2_0_5"/>
<keyword evidence="3" id="KW-0808">Transferase</keyword>
<protein>
    <submittedName>
        <fullName evidence="10">ErfK/YbiS/YcfS/YnhG family protein</fullName>
    </submittedName>
</protein>
<feature type="region of interest" description="Disordered" evidence="8">
    <location>
        <begin position="619"/>
        <end position="652"/>
    </location>
</feature>
<keyword evidence="6 7" id="KW-0961">Cell wall biogenesis/degradation</keyword>
<evidence type="ECO:0000256" key="6">
    <source>
        <dbReference type="ARBA" id="ARBA00023316"/>
    </source>
</evidence>
<dbReference type="GO" id="GO:0004180">
    <property type="term" value="F:carboxypeptidase activity"/>
    <property type="evidence" value="ECO:0007669"/>
    <property type="project" value="UniProtKB-ARBA"/>
</dbReference>
<dbReference type="PROSITE" id="PS52029">
    <property type="entry name" value="LD_TPASE"/>
    <property type="match status" value="1"/>
</dbReference>
<evidence type="ECO:0000259" key="9">
    <source>
        <dbReference type="PROSITE" id="PS52029"/>
    </source>
</evidence>
<evidence type="ECO:0000313" key="10">
    <source>
        <dbReference type="EMBL" id="AGK59028.1"/>
    </source>
</evidence>
<feature type="active site" description="Nucleophile" evidence="7">
    <location>
        <position position="530"/>
    </location>
</feature>
<dbReference type="PANTHER" id="PTHR41533:SF2">
    <property type="entry name" value="BLR7131 PROTEIN"/>
    <property type="match status" value="1"/>
</dbReference>
<dbReference type="InterPro" id="IPR052905">
    <property type="entry name" value="LD-transpeptidase_YkuD-like"/>
</dbReference>
<dbReference type="Pfam" id="PF20142">
    <property type="entry name" value="Scaffold"/>
    <property type="match status" value="1"/>
</dbReference>
<dbReference type="GO" id="GO:0008360">
    <property type="term" value="P:regulation of cell shape"/>
    <property type="evidence" value="ECO:0007669"/>
    <property type="project" value="UniProtKB-UniRule"/>
</dbReference>
<dbReference type="InterPro" id="IPR005490">
    <property type="entry name" value="LD_TPept_cat_dom"/>
</dbReference>
<evidence type="ECO:0000256" key="1">
    <source>
        <dbReference type="ARBA" id="ARBA00004752"/>
    </source>
</evidence>
<dbReference type="PANTHER" id="PTHR41533">
    <property type="entry name" value="L,D-TRANSPEPTIDASE HI_1667-RELATED"/>
    <property type="match status" value="1"/>
</dbReference>
<gene>
    <name evidence="10" type="ORF">HYPDE_36783</name>
</gene>
<dbReference type="KEGG" id="hdt:HYPDE_36783"/>
<dbReference type="Pfam" id="PF03734">
    <property type="entry name" value="YkuD"/>
    <property type="match status" value="1"/>
</dbReference>
<dbReference type="InterPro" id="IPR038063">
    <property type="entry name" value="Transpep_catalytic_dom"/>
</dbReference>
<reference evidence="10 11" key="1">
    <citation type="journal article" date="2013" name="Genome Announc.">
        <title>Genome sequences for three denitrifying bacterial strains isolated from a uranium- and nitrate-contaminated subsurface environment.</title>
        <authorList>
            <person name="Venkatramanan R."/>
            <person name="Prakash O."/>
            <person name="Woyke T."/>
            <person name="Chain P."/>
            <person name="Goodwin L.A."/>
            <person name="Watson D."/>
            <person name="Brooks S."/>
            <person name="Kostka J.E."/>
            <person name="Green S.J."/>
        </authorList>
    </citation>
    <scope>NUCLEOTIDE SEQUENCE [LARGE SCALE GENOMIC DNA]</scope>
    <source>
        <strain evidence="10 11">1NES1</strain>
    </source>
</reference>
<comment type="similarity">
    <text evidence="2">Belongs to the YkuD family.</text>
</comment>
<feature type="domain" description="L,D-TPase catalytic" evidence="9">
    <location>
        <begin position="382"/>
        <end position="558"/>
    </location>
</feature>